<feature type="transmembrane region" description="Helical" evidence="1">
    <location>
        <begin position="79"/>
        <end position="100"/>
    </location>
</feature>
<protein>
    <submittedName>
        <fullName evidence="2">Uncharacterized protein</fullName>
    </submittedName>
</protein>
<name>A0A318IMU9_9BURK</name>
<dbReference type="RefSeq" id="WP_110258513.1">
    <property type="nucleotide sequence ID" value="NZ_QJKB01000029.1"/>
</dbReference>
<sequence length="141" mass="15423">MTSSNQTPPGKLKTLRILKAVVAAGLYAAIFLPALFFSLFCIVLTVGSGNEFANALVNFAGKIIEVPLRMLNMGAGGGIFPASFFWSLVLYAVVFLRVFFFTRVDPLNEIEAAKRYDQMKAPAILSLLFLLTSLAVLAKWE</sequence>
<reference evidence="2 3" key="1">
    <citation type="submission" date="2018-05" db="EMBL/GenBank/DDBJ databases">
        <title>Genomic Encyclopedia of Type Strains, Phase IV (KMG-IV): sequencing the most valuable type-strain genomes for metagenomic binning, comparative biology and taxonomic classification.</title>
        <authorList>
            <person name="Goeker M."/>
        </authorList>
    </citation>
    <scope>NUCLEOTIDE SEQUENCE [LARGE SCALE GENOMIC DNA]</scope>
    <source>
        <strain evidence="2 3">DSM 19792</strain>
    </source>
</reference>
<proteinExistence type="predicted"/>
<keyword evidence="1" id="KW-0472">Membrane</keyword>
<dbReference type="OrthoDB" id="9933921at2"/>
<evidence type="ECO:0000256" key="1">
    <source>
        <dbReference type="SAM" id="Phobius"/>
    </source>
</evidence>
<evidence type="ECO:0000313" key="2">
    <source>
        <dbReference type="EMBL" id="PXX33724.1"/>
    </source>
</evidence>
<dbReference type="EMBL" id="QJKB01000029">
    <property type="protein sequence ID" value="PXX33724.1"/>
    <property type="molecule type" value="Genomic_DNA"/>
</dbReference>
<organism evidence="2 3">
    <name type="scientific">Undibacterium pigrum</name>
    <dbReference type="NCBI Taxonomy" id="401470"/>
    <lineage>
        <taxon>Bacteria</taxon>
        <taxon>Pseudomonadati</taxon>
        <taxon>Pseudomonadota</taxon>
        <taxon>Betaproteobacteria</taxon>
        <taxon>Burkholderiales</taxon>
        <taxon>Oxalobacteraceae</taxon>
        <taxon>Undibacterium</taxon>
    </lineage>
</organism>
<feature type="transmembrane region" description="Helical" evidence="1">
    <location>
        <begin position="21"/>
        <end position="46"/>
    </location>
</feature>
<keyword evidence="1" id="KW-0812">Transmembrane</keyword>
<feature type="transmembrane region" description="Helical" evidence="1">
    <location>
        <begin position="121"/>
        <end position="140"/>
    </location>
</feature>
<accession>A0A318IMU9</accession>
<keyword evidence="1" id="KW-1133">Transmembrane helix</keyword>
<keyword evidence="3" id="KW-1185">Reference proteome</keyword>
<evidence type="ECO:0000313" key="3">
    <source>
        <dbReference type="Proteomes" id="UP000247792"/>
    </source>
</evidence>
<gene>
    <name evidence="2" type="ORF">DFR42_12920</name>
</gene>
<comment type="caution">
    <text evidence="2">The sequence shown here is derived from an EMBL/GenBank/DDBJ whole genome shotgun (WGS) entry which is preliminary data.</text>
</comment>
<dbReference type="AlphaFoldDB" id="A0A318IMU9"/>
<dbReference type="Proteomes" id="UP000247792">
    <property type="component" value="Unassembled WGS sequence"/>
</dbReference>